<sequence>MKQTPQRELTTRAVIIGGLITLVFTAANVYLGLKVGLTFATSIPAAVISMAVLRKFSGHTIQENNIVQTVASAAGTLSAIIFVLPGLVMIGWWSGFSYLTTAAVCAIGGILGVMYSIPLRRALVTGSDLPFPEGVAAAEVLKVGDDHGSAEDNKEGLHVILWGALASAGYALLTALKVAASELSTVFKFGPGYTMLGSSMSLALIGVGHLVGLGVGVAMIVGLIISYGILLPMHTSGDIPEGMKLAKYVSSTFSQDIRFIGAGAMAVAAIWTLLKIIGPIIKGMRESLASSRTRQSGGEVELTERDIPFNVVAGVTLASMVPVGILLWLFVQGTSITHHTGGLITLSIVYVLAVGLIVASICGYMAGLIGASNSPISGVGIIVVISAALLIKLVTSHDAGVDPKALLAYTLFTAAVVFGIATISNDNLQDLKTGQLGRRYPVEAAGRAYLRCALRLCNHPASAAADDDLLRLPGSSRRRRQCLGGTAGGAVVLCGARHFRRLFGLELGRSRRANRRCGHHDRRSPFPHHLETALASIGRRYGHVPAGQPHADHPDRRPAWLSLQQVGSN</sequence>
<keyword evidence="5 6" id="KW-0472">Membrane</keyword>
<keyword evidence="8" id="KW-1185">Reference proteome</keyword>
<accession>A0A0G3GMV0</accession>
<dbReference type="NCBIfam" id="TIGR00733">
    <property type="entry name" value="OPT family oligopeptide transporter"/>
    <property type="match status" value="1"/>
</dbReference>
<protein>
    <submittedName>
        <fullName evidence="7">Putative oligopeptide transporter, OPT family</fullName>
    </submittedName>
</protein>
<comment type="subcellular location">
    <subcellularLocation>
        <location evidence="1">Membrane</location>
        <topology evidence="1">Multi-pass membrane protein</topology>
    </subcellularLocation>
</comment>
<gene>
    <name evidence="7" type="ORF">CEPID_02945</name>
</gene>
<feature type="transmembrane region" description="Helical" evidence="6">
    <location>
        <begin position="96"/>
        <end position="117"/>
    </location>
</feature>
<dbReference type="KEGG" id="cei:CEPID_02945"/>
<evidence type="ECO:0000256" key="6">
    <source>
        <dbReference type="SAM" id="Phobius"/>
    </source>
</evidence>
<evidence type="ECO:0000256" key="1">
    <source>
        <dbReference type="ARBA" id="ARBA00004141"/>
    </source>
</evidence>
<dbReference type="GO" id="GO:0016020">
    <property type="term" value="C:membrane"/>
    <property type="evidence" value="ECO:0007669"/>
    <property type="project" value="UniProtKB-SubCell"/>
</dbReference>
<dbReference type="Proteomes" id="UP000035368">
    <property type="component" value="Chromosome"/>
</dbReference>
<keyword evidence="3 6" id="KW-0812">Transmembrane</keyword>
<dbReference type="AlphaFoldDB" id="A0A0G3GMV0"/>
<feature type="transmembrane region" description="Helical" evidence="6">
    <location>
        <begin position="66"/>
        <end position="90"/>
    </location>
</feature>
<feature type="transmembrane region" description="Helical" evidence="6">
    <location>
        <begin position="259"/>
        <end position="281"/>
    </location>
</feature>
<name>A0A0G3GMV0_9CORY</name>
<reference evidence="7 8" key="1">
    <citation type="submission" date="2015-05" db="EMBL/GenBank/DDBJ databases">
        <title>Complete genome sequence of Corynebacterium epidermidicanis DSM 45586, isolated from the skin of a dog suffering from pruritus.</title>
        <authorList>
            <person name="Ruckert C."/>
            <person name="Albersmeier A."/>
            <person name="Winkler A."/>
            <person name="Tauch A."/>
        </authorList>
    </citation>
    <scope>NUCLEOTIDE SEQUENCE [LARGE SCALE GENOMIC DNA]</scope>
    <source>
        <strain evidence="7 8">DSM 45586</strain>
    </source>
</reference>
<dbReference type="PANTHER" id="PTHR31645">
    <property type="entry name" value="OLIGOPEPTIDE TRANSPORTER YGL114W-RELATED"/>
    <property type="match status" value="1"/>
</dbReference>
<feature type="transmembrane region" description="Helical" evidence="6">
    <location>
        <begin position="406"/>
        <end position="423"/>
    </location>
</feature>
<dbReference type="NCBIfam" id="TIGR00728">
    <property type="entry name" value="OPT_sfam"/>
    <property type="match status" value="1"/>
</dbReference>
<dbReference type="PATRIC" id="fig|1050174.4.peg.598"/>
<keyword evidence="2" id="KW-0813">Transport</keyword>
<feature type="transmembrane region" description="Helical" evidence="6">
    <location>
        <begin position="200"/>
        <end position="230"/>
    </location>
</feature>
<evidence type="ECO:0000256" key="5">
    <source>
        <dbReference type="ARBA" id="ARBA00023136"/>
    </source>
</evidence>
<evidence type="ECO:0000256" key="4">
    <source>
        <dbReference type="ARBA" id="ARBA00022989"/>
    </source>
</evidence>
<dbReference type="InterPro" id="IPR004813">
    <property type="entry name" value="OPT"/>
</dbReference>
<feature type="transmembrane region" description="Helical" evidence="6">
    <location>
        <begin position="343"/>
        <end position="369"/>
    </location>
</feature>
<dbReference type="InterPro" id="IPR004814">
    <property type="entry name" value="Oligopep_transpt"/>
</dbReference>
<feature type="transmembrane region" description="Helical" evidence="6">
    <location>
        <begin position="159"/>
        <end position="180"/>
    </location>
</feature>
<dbReference type="Pfam" id="PF03169">
    <property type="entry name" value="OPT"/>
    <property type="match status" value="1"/>
</dbReference>
<dbReference type="InterPro" id="IPR045035">
    <property type="entry name" value="YSL-like"/>
</dbReference>
<evidence type="ECO:0000256" key="2">
    <source>
        <dbReference type="ARBA" id="ARBA00022448"/>
    </source>
</evidence>
<keyword evidence="4 6" id="KW-1133">Transmembrane helix</keyword>
<dbReference type="STRING" id="1050174.CEPID_02945"/>
<feature type="transmembrane region" description="Helical" evidence="6">
    <location>
        <begin position="307"/>
        <end position="331"/>
    </location>
</feature>
<dbReference type="EMBL" id="CP011541">
    <property type="protein sequence ID" value="AKK02469.1"/>
    <property type="molecule type" value="Genomic_DNA"/>
</dbReference>
<proteinExistence type="predicted"/>
<evidence type="ECO:0000313" key="8">
    <source>
        <dbReference type="Proteomes" id="UP000035368"/>
    </source>
</evidence>
<evidence type="ECO:0000256" key="3">
    <source>
        <dbReference type="ARBA" id="ARBA00022692"/>
    </source>
</evidence>
<dbReference type="PANTHER" id="PTHR31645:SF0">
    <property type="entry name" value="OLIGOPEPTIDE TRANSPORTER YGL114W-RELATED"/>
    <property type="match status" value="1"/>
</dbReference>
<dbReference type="GO" id="GO:0035673">
    <property type="term" value="F:oligopeptide transmembrane transporter activity"/>
    <property type="evidence" value="ECO:0007669"/>
    <property type="project" value="InterPro"/>
</dbReference>
<organism evidence="7 8">
    <name type="scientific">Corynebacterium epidermidicanis</name>
    <dbReference type="NCBI Taxonomy" id="1050174"/>
    <lineage>
        <taxon>Bacteria</taxon>
        <taxon>Bacillati</taxon>
        <taxon>Actinomycetota</taxon>
        <taxon>Actinomycetes</taxon>
        <taxon>Mycobacteriales</taxon>
        <taxon>Corynebacteriaceae</taxon>
        <taxon>Corynebacterium</taxon>
    </lineage>
</organism>
<evidence type="ECO:0000313" key="7">
    <source>
        <dbReference type="EMBL" id="AKK02469.1"/>
    </source>
</evidence>
<feature type="transmembrane region" description="Helical" evidence="6">
    <location>
        <begin position="12"/>
        <end position="31"/>
    </location>
</feature>
<feature type="transmembrane region" description="Helical" evidence="6">
    <location>
        <begin position="375"/>
        <end position="394"/>
    </location>
</feature>
<feature type="transmembrane region" description="Helical" evidence="6">
    <location>
        <begin position="37"/>
        <end position="54"/>
    </location>
</feature>